<accession>A0A1D2A1V1</accession>
<organism evidence="1">
    <name type="scientific">Auxenochlorella protothecoides</name>
    <name type="common">Green microalga</name>
    <name type="synonym">Chlorella protothecoides</name>
    <dbReference type="NCBI Taxonomy" id="3075"/>
    <lineage>
        <taxon>Eukaryota</taxon>
        <taxon>Viridiplantae</taxon>
        <taxon>Chlorophyta</taxon>
        <taxon>core chlorophytes</taxon>
        <taxon>Trebouxiophyceae</taxon>
        <taxon>Chlorellales</taxon>
        <taxon>Chlorellaceae</taxon>
        <taxon>Auxenochlorella</taxon>
    </lineage>
</organism>
<dbReference type="EMBL" id="GDKF01005561">
    <property type="protein sequence ID" value="JAT73061.1"/>
    <property type="molecule type" value="Transcribed_RNA"/>
</dbReference>
<proteinExistence type="predicted"/>
<name>A0A1D2A1V1_AUXPR</name>
<protein>
    <submittedName>
        <fullName evidence="1">Uncharacterized protein</fullName>
    </submittedName>
</protein>
<dbReference type="AlphaFoldDB" id="A0A1D2A1V1"/>
<reference evidence="1" key="1">
    <citation type="submission" date="2015-08" db="EMBL/GenBank/DDBJ databases">
        <authorList>
            <person name="Babu N.S."/>
            <person name="Beckwith C.J."/>
            <person name="Beseler K.G."/>
            <person name="Brison A."/>
            <person name="Carone J.V."/>
            <person name="Caskin T.P."/>
            <person name="Diamond M."/>
            <person name="Durham M.E."/>
            <person name="Foxe J.M."/>
            <person name="Go M."/>
            <person name="Henderson B.A."/>
            <person name="Jones I.B."/>
            <person name="McGettigan J.A."/>
            <person name="Micheletti S.J."/>
            <person name="Nasrallah M.E."/>
            <person name="Ortiz D."/>
            <person name="Piller C.R."/>
            <person name="Privatt S.R."/>
            <person name="Schneider S.L."/>
            <person name="Sharp S."/>
            <person name="Smith T.C."/>
            <person name="Stanton J.D."/>
            <person name="Ullery H.E."/>
            <person name="Wilson R.J."/>
            <person name="Serrano M.G."/>
            <person name="Buck G."/>
            <person name="Lee V."/>
            <person name="Wang Y."/>
            <person name="Carvalho R."/>
            <person name="Voegtly L."/>
            <person name="Shi R."/>
            <person name="Duckworth R."/>
            <person name="Johnson A."/>
            <person name="Loviza R."/>
            <person name="Walstead R."/>
            <person name="Shah Z."/>
            <person name="Kiflezghi M."/>
            <person name="Wade K."/>
            <person name="Ball S.L."/>
            <person name="Bradley K.W."/>
            <person name="Asai D.J."/>
            <person name="Bowman C.A."/>
            <person name="Russell D.A."/>
            <person name="Pope W.H."/>
            <person name="Jacobs-Sera D."/>
            <person name="Hendrix R.W."/>
            <person name="Hatfull G.F."/>
        </authorList>
    </citation>
    <scope>NUCLEOTIDE SEQUENCE</scope>
</reference>
<sequence length="108" mass="11289">MRPPRPPLTPPTLSLCAATDWATGTTQTFYIYHQLATKYLYQVKCSAPVLKATGLPALSCTQVQDNSATGTNVKYEVALTLINMSGATVKASGPGIPFTISVATLGGA</sequence>
<evidence type="ECO:0000313" key="1">
    <source>
        <dbReference type="EMBL" id="JAT73061.1"/>
    </source>
</evidence>
<gene>
    <name evidence="1" type="ORF">g.21436</name>
</gene>